<dbReference type="RefSeq" id="WP_336349346.1">
    <property type="nucleotide sequence ID" value="NZ_JAZAQL010000001.1"/>
</dbReference>
<evidence type="ECO:0000256" key="1">
    <source>
        <dbReference type="ARBA" id="ARBA00001916"/>
    </source>
</evidence>
<keyword evidence="10" id="KW-1185">Reference proteome</keyword>
<feature type="domain" description="Porphobilinogen deaminase N-terminal" evidence="7">
    <location>
        <begin position="219"/>
        <end position="275"/>
    </location>
</feature>
<dbReference type="PROSITE" id="PS00533">
    <property type="entry name" value="PORPHOBILINOGEN_DEAM"/>
    <property type="match status" value="1"/>
</dbReference>
<dbReference type="Pfam" id="PF01379">
    <property type="entry name" value="Porphobil_deam"/>
    <property type="match status" value="2"/>
</dbReference>
<keyword evidence="3 9" id="KW-0808">Transferase</keyword>
<evidence type="ECO:0000256" key="2">
    <source>
        <dbReference type="ARBA" id="ARBA00005638"/>
    </source>
</evidence>
<evidence type="ECO:0000313" key="9">
    <source>
        <dbReference type="EMBL" id="MFC6952364.1"/>
    </source>
</evidence>
<evidence type="ECO:0000313" key="10">
    <source>
        <dbReference type="Proteomes" id="UP001596395"/>
    </source>
</evidence>
<dbReference type="NCBIfam" id="TIGR00212">
    <property type="entry name" value="hemC"/>
    <property type="match status" value="1"/>
</dbReference>
<proteinExistence type="inferred from homology"/>
<comment type="similarity">
    <text evidence="2">Belongs to the HMBS family.</text>
</comment>
<organism evidence="9 10">
    <name type="scientific">Halorubellus litoreus</name>
    <dbReference type="NCBI Taxonomy" id="755308"/>
    <lineage>
        <taxon>Archaea</taxon>
        <taxon>Methanobacteriati</taxon>
        <taxon>Methanobacteriota</taxon>
        <taxon>Stenosarchaea group</taxon>
        <taxon>Halobacteria</taxon>
        <taxon>Halobacteriales</taxon>
        <taxon>Halorubellaceae</taxon>
        <taxon>Halorubellus</taxon>
    </lineage>
</organism>
<comment type="caution">
    <text evidence="9">The sequence shown here is derived from an EMBL/GenBank/DDBJ whole genome shotgun (WGS) entry which is preliminary data.</text>
</comment>
<sequence length="374" mass="40389">MRSKGTIRLATRGSDLARRQAATVAEALEDRRYEVELVEVSTAGDRVRDELIQDLGKTGAFVRSLDEQVLSGDVDAAVHSMKDMPTDSPDDLVVAGIPERAQPGDVLVTPDGTSFEDLPEGATVGTSSLRRKAQLLSTRPDLDVVPLRGNVDTRVEKLLATHLQTEHERRSAVEAEKRGDAGGDIDGIDAEDVDVDPEDYTYERSVEEWFDSLSEVQRRATERDPDHELDAIVLAEAGLERIGLAHHVETERLPIREFVPAAGQGALAVTSRDDDVGEAIHGVLDHARTRVETTAERSVLAGLNGGCIAPIGVYGVVQGAHVSVTAAVYDERGETSVVETRDLPVESHATAAREFAADLRERGAADLVAQARED</sequence>
<feature type="compositionally biased region" description="Basic and acidic residues" evidence="6">
    <location>
        <begin position="166"/>
        <end position="181"/>
    </location>
</feature>
<feature type="region of interest" description="Disordered" evidence="6">
    <location>
        <begin position="166"/>
        <end position="192"/>
    </location>
</feature>
<comment type="cofactor">
    <cofactor evidence="1">
        <name>dipyrromethane</name>
        <dbReference type="ChEBI" id="CHEBI:60342"/>
    </cofactor>
</comment>
<dbReference type="GO" id="GO:0004418">
    <property type="term" value="F:hydroxymethylbilane synthase activity"/>
    <property type="evidence" value="ECO:0007669"/>
    <property type="project" value="UniProtKB-UniRule"/>
</dbReference>
<reference evidence="9 10" key="1">
    <citation type="journal article" date="2019" name="Int. J. Syst. Evol. Microbiol.">
        <title>The Global Catalogue of Microorganisms (GCM) 10K type strain sequencing project: providing services to taxonomists for standard genome sequencing and annotation.</title>
        <authorList>
            <consortium name="The Broad Institute Genomics Platform"/>
            <consortium name="The Broad Institute Genome Sequencing Center for Infectious Disease"/>
            <person name="Wu L."/>
            <person name="Ma J."/>
        </authorList>
    </citation>
    <scope>NUCLEOTIDE SEQUENCE [LARGE SCALE GENOMIC DNA]</scope>
    <source>
        <strain evidence="9 10">GX26</strain>
    </source>
</reference>
<dbReference type="InterPro" id="IPR036803">
    <property type="entry name" value="Porphobilinogen_deaminase_C_sf"/>
</dbReference>
<dbReference type="SUPFAM" id="SSF54782">
    <property type="entry name" value="Porphobilinogen deaminase (hydroxymethylbilane synthase), C-terminal domain"/>
    <property type="match status" value="1"/>
</dbReference>
<dbReference type="InterPro" id="IPR000860">
    <property type="entry name" value="HemC"/>
</dbReference>
<dbReference type="InterPro" id="IPR022419">
    <property type="entry name" value="Porphobilin_deaminase_cofac_BS"/>
</dbReference>
<dbReference type="EC" id="2.5.1.61" evidence="5"/>
<dbReference type="Pfam" id="PF03900">
    <property type="entry name" value="Porphobil_deamC"/>
    <property type="match status" value="1"/>
</dbReference>
<dbReference type="Gene3D" id="3.30.160.40">
    <property type="entry name" value="Porphobilinogen deaminase, C-terminal domain"/>
    <property type="match status" value="1"/>
</dbReference>
<dbReference type="PANTHER" id="PTHR11557">
    <property type="entry name" value="PORPHOBILINOGEN DEAMINASE"/>
    <property type="match status" value="1"/>
</dbReference>
<evidence type="ECO:0000256" key="5">
    <source>
        <dbReference type="NCBIfam" id="TIGR00212"/>
    </source>
</evidence>
<name>A0ABD5V9Z5_9EURY</name>
<dbReference type="SUPFAM" id="SSF53850">
    <property type="entry name" value="Periplasmic binding protein-like II"/>
    <property type="match status" value="2"/>
</dbReference>
<evidence type="ECO:0000259" key="8">
    <source>
        <dbReference type="Pfam" id="PF03900"/>
    </source>
</evidence>
<dbReference type="EMBL" id="JBHSXN010000001">
    <property type="protein sequence ID" value="MFC6952364.1"/>
    <property type="molecule type" value="Genomic_DNA"/>
</dbReference>
<gene>
    <name evidence="9" type="primary">hemC</name>
    <name evidence="9" type="ORF">ACFQGB_05775</name>
</gene>
<dbReference type="PANTHER" id="PTHR11557:SF0">
    <property type="entry name" value="PORPHOBILINOGEN DEAMINASE"/>
    <property type="match status" value="1"/>
</dbReference>
<feature type="domain" description="Porphobilinogen deaminase N-terminal" evidence="7">
    <location>
        <begin position="7"/>
        <end position="161"/>
    </location>
</feature>
<evidence type="ECO:0000256" key="3">
    <source>
        <dbReference type="ARBA" id="ARBA00022679"/>
    </source>
</evidence>
<evidence type="ECO:0000256" key="4">
    <source>
        <dbReference type="ARBA" id="ARBA00023244"/>
    </source>
</evidence>
<dbReference type="GO" id="GO:0005737">
    <property type="term" value="C:cytoplasm"/>
    <property type="evidence" value="ECO:0007669"/>
    <property type="project" value="UniProtKB-UniRule"/>
</dbReference>
<dbReference type="Proteomes" id="UP001596395">
    <property type="component" value="Unassembled WGS sequence"/>
</dbReference>
<keyword evidence="4" id="KW-0627">Porphyrin biosynthesis</keyword>
<dbReference type="InterPro" id="IPR022417">
    <property type="entry name" value="Porphobilin_deaminase_N"/>
</dbReference>
<accession>A0ABD5V9Z5</accession>
<dbReference type="AlphaFoldDB" id="A0ABD5V9Z5"/>
<dbReference type="InterPro" id="IPR022418">
    <property type="entry name" value="Porphobilinogen_deaminase_C"/>
</dbReference>
<dbReference type="PIRSF" id="PIRSF001438">
    <property type="entry name" value="4pyrrol_synth_OHMeBilane_synth"/>
    <property type="match status" value="1"/>
</dbReference>
<evidence type="ECO:0000259" key="7">
    <source>
        <dbReference type="Pfam" id="PF01379"/>
    </source>
</evidence>
<dbReference type="Gene3D" id="3.40.190.10">
    <property type="entry name" value="Periplasmic binding protein-like II"/>
    <property type="match status" value="1"/>
</dbReference>
<protein>
    <recommendedName>
        <fullName evidence="5">Hydroxymethylbilane synthase</fullName>
        <ecNumber evidence="5">2.5.1.61</ecNumber>
    </recommendedName>
</protein>
<dbReference type="PRINTS" id="PR00151">
    <property type="entry name" value="PORPHBDMNASE"/>
</dbReference>
<feature type="domain" description="Porphobilinogen deaminase C-terminal" evidence="8">
    <location>
        <begin position="292"/>
        <end position="340"/>
    </location>
</feature>
<dbReference type="GO" id="GO:0006779">
    <property type="term" value="P:porphyrin-containing compound biosynthetic process"/>
    <property type="evidence" value="ECO:0007669"/>
    <property type="project" value="UniProtKB-UniRule"/>
</dbReference>
<evidence type="ECO:0000256" key="6">
    <source>
        <dbReference type="SAM" id="MobiDB-lite"/>
    </source>
</evidence>